<feature type="region of interest" description="Disordered" evidence="2">
    <location>
        <begin position="119"/>
        <end position="283"/>
    </location>
</feature>
<feature type="region of interest" description="Disordered" evidence="2">
    <location>
        <begin position="296"/>
        <end position="327"/>
    </location>
</feature>
<dbReference type="InterPro" id="IPR008984">
    <property type="entry name" value="SMAD_FHA_dom_sf"/>
</dbReference>
<dbReference type="Gene3D" id="2.60.200.20">
    <property type="match status" value="1"/>
</dbReference>
<keyword evidence="5" id="KW-1185">Reference proteome</keyword>
<evidence type="ECO:0000259" key="3">
    <source>
        <dbReference type="PROSITE" id="PS50006"/>
    </source>
</evidence>
<evidence type="ECO:0000256" key="1">
    <source>
        <dbReference type="SAM" id="Coils"/>
    </source>
</evidence>
<name>A0ABP0M2Q1_9DINO</name>
<dbReference type="InterPro" id="IPR000253">
    <property type="entry name" value="FHA_dom"/>
</dbReference>
<feature type="region of interest" description="Disordered" evidence="2">
    <location>
        <begin position="1"/>
        <end position="69"/>
    </location>
</feature>
<gene>
    <name evidence="4" type="ORF">SCF082_LOCUS25288</name>
</gene>
<protein>
    <recommendedName>
        <fullName evidence="3">FHA domain-containing protein</fullName>
    </recommendedName>
</protein>
<feature type="compositionally biased region" description="Basic and acidic residues" evidence="2">
    <location>
        <begin position="119"/>
        <end position="221"/>
    </location>
</feature>
<dbReference type="PROSITE" id="PS50006">
    <property type="entry name" value="FHA_DOMAIN"/>
    <property type="match status" value="1"/>
</dbReference>
<dbReference type="EMBL" id="CAXAMM010018891">
    <property type="protein sequence ID" value="CAK9044525.1"/>
    <property type="molecule type" value="Genomic_DNA"/>
</dbReference>
<dbReference type="SUPFAM" id="SSF49879">
    <property type="entry name" value="SMAD/FHA domain"/>
    <property type="match status" value="1"/>
</dbReference>
<accession>A0ABP0M2Q1</accession>
<dbReference type="Proteomes" id="UP001642464">
    <property type="component" value="Unassembled WGS sequence"/>
</dbReference>
<proteinExistence type="predicted"/>
<comment type="caution">
    <text evidence="4">The sequence shown here is derived from an EMBL/GenBank/DDBJ whole genome shotgun (WGS) entry which is preliminary data.</text>
</comment>
<feature type="domain" description="FHA" evidence="3">
    <location>
        <begin position="387"/>
        <end position="451"/>
    </location>
</feature>
<evidence type="ECO:0000313" key="5">
    <source>
        <dbReference type="Proteomes" id="UP001642464"/>
    </source>
</evidence>
<keyword evidence="1" id="KW-0175">Coiled coil</keyword>
<reference evidence="4 5" key="1">
    <citation type="submission" date="2024-02" db="EMBL/GenBank/DDBJ databases">
        <authorList>
            <person name="Chen Y."/>
            <person name="Shah S."/>
            <person name="Dougan E. K."/>
            <person name="Thang M."/>
            <person name="Chan C."/>
        </authorList>
    </citation>
    <scope>NUCLEOTIDE SEQUENCE [LARGE SCALE GENOMIC DNA]</scope>
</reference>
<feature type="compositionally biased region" description="Basic and acidic residues" evidence="2">
    <location>
        <begin position="234"/>
        <end position="282"/>
    </location>
</feature>
<evidence type="ECO:0000256" key="2">
    <source>
        <dbReference type="SAM" id="MobiDB-lite"/>
    </source>
</evidence>
<organism evidence="4 5">
    <name type="scientific">Durusdinium trenchii</name>
    <dbReference type="NCBI Taxonomy" id="1381693"/>
    <lineage>
        <taxon>Eukaryota</taxon>
        <taxon>Sar</taxon>
        <taxon>Alveolata</taxon>
        <taxon>Dinophyceae</taxon>
        <taxon>Suessiales</taxon>
        <taxon>Symbiodiniaceae</taxon>
        <taxon>Durusdinium</taxon>
    </lineage>
</organism>
<feature type="compositionally biased region" description="Basic and acidic residues" evidence="2">
    <location>
        <begin position="1"/>
        <end position="10"/>
    </location>
</feature>
<dbReference type="Pfam" id="PF00498">
    <property type="entry name" value="FHA"/>
    <property type="match status" value="1"/>
</dbReference>
<sequence>MARERSRSRSEYTYSSYSSDARPGANAASGGKVLEKAVTDRKANGGKAKVEEASIARRDANPGGSELQQEEAKVALDNLKEMLAERQRELAEEANLDRQKDIKKDIEILKQWLREKEGKLEASAEAGQVKEEPKSDISGKEHAASKGEEKRATKESKQATSHKMSENKGSKKKEAAEVAKKEAAGSASKAEKVPKKASSKEEAKQKSKSEKDPKKRPKEENGLEAPPVPPAAVSKKEKSSREDPSKEKKPEKKDAAETGSKEAPQDKQVLDKAKEQPSKDKLLQSAELIEQAKEALRHLRQKASSQAEAAEPEEAQDQTGAEADADPAAADKVTVLMPSAKVPPCELPLWCVMPNSRDVETVFEIARHVNGSVGPPKRLQLGRRSWALLGRRLHEAQAAEARRAGVPEPDIGLACPLSSKAHALVLQNWIGKIFLQDLGSAHGTFMGGVRLKPHEPVEWMPGVQVYFADAQLEFFELRAS</sequence>
<feature type="compositionally biased region" description="Basic and acidic residues" evidence="2">
    <location>
        <begin position="33"/>
        <end position="60"/>
    </location>
</feature>
<evidence type="ECO:0000313" key="4">
    <source>
        <dbReference type="EMBL" id="CAK9044525.1"/>
    </source>
</evidence>
<feature type="coiled-coil region" evidence="1">
    <location>
        <begin position="69"/>
        <end position="99"/>
    </location>
</feature>